<dbReference type="SUPFAM" id="SSF52833">
    <property type="entry name" value="Thioredoxin-like"/>
    <property type="match status" value="1"/>
</dbReference>
<dbReference type="PANTHER" id="PTHR42852">
    <property type="entry name" value="THIOL:DISULFIDE INTERCHANGE PROTEIN DSBE"/>
    <property type="match status" value="1"/>
</dbReference>
<dbReference type="InterPro" id="IPR017937">
    <property type="entry name" value="Thioredoxin_CS"/>
</dbReference>
<dbReference type="PANTHER" id="PTHR42852:SF6">
    <property type="entry name" value="THIOL:DISULFIDE INTERCHANGE PROTEIN DSBE"/>
    <property type="match status" value="1"/>
</dbReference>
<dbReference type="InterPro" id="IPR013766">
    <property type="entry name" value="Thioredoxin_domain"/>
</dbReference>
<gene>
    <name evidence="6" type="ORF">PH586_06630</name>
</gene>
<proteinExistence type="predicted"/>
<dbReference type="PROSITE" id="PS00194">
    <property type="entry name" value="THIOREDOXIN_1"/>
    <property type="match status" value="1"/>
</dbReference>
<keyword evidence="3" id="KW-1015">Disulfide bond</keyword>
<dbReference type="CDD" id="cd02966">
    <property type="entry name" value="TlpA_like_family"/>
    <property type="match status" value="1"/>
</dbReference>
<organism evidence="6 7">
    <name type="scientific">Pseudomonas aestuarii</name>
    <dbReference type="NCBI Taxonomy" id="3018340"/>
    <lineage>
        <taxon>Bacteria</taxon>
        <taxon>Pseudomonadati</taxon>
        <taxon>Pseudomonadota</taxon>
        <taxon>Gammaproteobacteria</taxon>
        <taxon>Pseudomonadales</taxon>
        <taxon>Pseudomonadaceae</taxon>
        <taxon>Pseudomonas</taxon>
    </lineage>
</organism>
<evidence type="ECO:0000256" key="4">
    <source>
        <dbReference type="ARBA" id="ARBA00023284"/>
    </source>
</evidence>
<evidence type="ECO:0000259" key="5">
    <source>
        <dbReference type="PROSITE" id="PS51352"/>
    </source>
</evidence>
<evidence type="ECO:0000256" key="1">
    <source>
        <dbReference type="ARBA" id="ARBA00004196"/>
    </source>
</evidence>
<dbReference type="PROSITE" id="PS51352">
    <property type="entry name" value="THIOREDOXIN_2"/>
    <property type="match status" value="1"/>
</dbReference>
<dbReference type="InterPro" id="IPR036249">
    <property type="entry name" value="Thioredoxin-like_sf"/>
</dbReference>
<name>A0ABT4XCY1_9PSED</name>
<accession>A0ABT4XCY1</accession>
<keyword evidence="7" id="KW-1185">Reference proteome</keyword>
<keyword evidence="2" id="KW-0201">Cytochrome c-type biogenesis</keyword>
<evidence type="ECO:0000313" key="6">
    <source>
        <dbReference type="EMBL" id="MDA7086059.1"/>
    </source>
</evidence>
<sequence length="159" mass="17046">MGTRLQVVVRTLMGICAGLILAGCAEDVGVDQYGRKVPAERLEGQWLVINYWAEWCAPCRSEIPELNALAVQLEARSVRVLGVNFDGLSGTQLSTASDAMGIDYTVLAQDPAARYGLPANAVLPVTYIVDDQGQMRERLLGEQTAAGLAARVQVLRNGG</sequence>
<dbReference type="Pfam" id="PF00578">
    <property type="entry name" value="AhpC-TSA"/>
    <property type="match status" value="1"/>
</dbReference>
<reference evidence="6 7" key="1">
    <citation type="submission" date="2023-01" db="EMBL/GenBank/DDBJ databases">
        <title>Pseudomonas SA3-5T sp. nov., isolated from tidal flat sediment.</title>
        <authorList>
            <person name="Kim H.S."/>
            <person name="Kim J.-S."/>
            <person name="Suh M.K."/>
            <person name="Eom M.K."/>
            <person name="Lee J.-S."/>
        </authorList>
    </citation>
    <scope>NUCLEOTIDE SEQUENCE [LARGE SCALE GENOMIC DNA]</scope>
    <source>
        <strain evidence="6 7">SA3-5</strain>
    </source>
</reference>
<evidence type="ECO:0000313" key="7">
    <source>
        <dbReference type="Proteomes" id="UP001212042"/>
    </source>
</evidence>
<dbReference type="Proteomes" id="UP001212042">
    <property type="component" value="Unassembled WGS sequence"/>
</dbReference>
<feature type="domain" description="Thioredoxin" evidence="5">
    <location>
        <begin position="19"/>
        <end position="157"/>
    </location>
</feature>
<dbReference type="PROSITE" id="PS51257">
    <property type="entry name" value="PROKAR_LIPOPROTEIN"/>
    <property type="match status" value="1"/>
</dbReference>
<protein>
    <submittedName>
        <fullName evidence="6">TlpA disulfide reductase family protein</fullName>
    </submittedName>
</protein>
<dbReference type="InterPro" id="IPR000866">
    <property type="entry name" value="AhpC/TSA"/>
</dbReference>
<dbReference type="Gene3D" id="3.40.30.10">
    <property type="entry name" value="Glutaredoxin"/>
    <property type="match status" value="1"/>
</dbReference>
<evidence type="ECO:0000256" key="3">
    <source>
        <dbReference type="ARBA" id="ARBA00023157"/>
    </source>
</evidence>
<evidence type="ECO:0000256" key="2">
    <source>
        <dbReference type="ARBA" id="ARBA00022748"/>
    </source>
</evidence>
<comment type="subcellular location">
    <subcellularLocation>
        <location evidence="1">Cell envelope</location>
    </subcellularLocation>
</comment>
<dbReference type="InterPro" id="IPR050553">
    <property type="entry name" value="Thioredoxin_ResA/DsbE_sf"/>
</dbReference>
<keyword evidence="4" id="KW-0676">Redox-active center</keyword>
<dbReference type="EMBL" id="JAQJZJ010000002">
    <property type="protein sequence ID" value="MDA7086059.1"/>
    <property type="molecule type" value="Genomic_DNA"/>
</dbReference>
<comment type="caution">
    <text evidence="6">The sequence shown here is derived from an EMBL/GenBank/DDBJ whole genome shotgun (WGS) entry which is preliminary data.</text>
</comment>
<dbReference type="RefSeq" id="WP_271346960.1">
    <property type="nucleotide sequence ID" value="NZ_JAQJZJ010000002.1"/>
</dbReference>